<proteinExistence type="predicted"/>
<name>A0ABQ4CWG4_9ACTN</name>
<feature type="region of interest" description="Disordered" evidence="1">
    <location>
        <begin position="14"/>
        <end position="34"/>
    </location>
</feature>
<accession>A0ABQ4CWG4</accession>
<keyword evidence="3" id="KW-1185">Reference proteome</keyword>
<evidence type="ECO:0000313" key="3">
    <source>
        <dbReference type="Proteomes" id="UP000604117"/>
    </source>
</evidence>
<organism evidence="2 3">
    <name type="scientific">Asanoa siamensis</name>
    <dbReference type="NCBI Taxonomy" id="926357"/>
    <lineage>
        <taxon>Bacteria</taxon>
        <taxon>Bacillati</taxon>
        <taxon>Actinomycetota</taxon>
        <taxon>Actinomycetes</taxon>
        <taxon>Micromonosporales</taxon>
        <taxon>Micromonosporaceae</taxon>
        <taxon>Asanoa</taxon>
    </lineage>
</organism>
<evidence type="ECO:0000313" key="2">
    <source>
        <dbReference type="EMBL" id="GIF75172.1"/>
    </source>
</evidence>
<protein>
    <submittedName>
        <fullName evidence="2">Uncharacterized protein</fullName>
    </submittedName>
</protein>
<comment type="caution">
    <text evidence="2">The sequence shown here is derived from an EMBL/GenBank/DDBJ whole genome shotgun (WGS) entry which is preliminary data.</text>
</comment>
<dbReference type="Proteomes" id="UP000604117">
    <property type="component" value="Unassembled WGS sequence"/>
</dbReference>
<evidence type="ECO:0000256" key="1">
    <source>
        <dbReference type="SAM" id="MobiDB-lite"/>
    </source>
</evidence>
<gene>
    <name evidence="2" type="ORF">Asi02nite_46900</name>
</gene>
<dbReference type="EMBL" id="BONE01000039">
    <property type="protein sequence ID" value="GIF75172.1"/>
    <property type="molecule type" value="Genomic_DNA"/>
</dbReference>
<reference evidence="2 3" key="1">
    <citation type="submission" date="2021-01" db="EMBL/GenBank/DDBJ databases">
        <title>Whole genome shotgun sequence of Asanoa siamensis NBRC 107932.</title>
        <authorList>
            <person name="Komaki H."/>
            <person name="Tamura T."/>
        </authorList>
    </citation>
    <scope>NUCLEOTIDE SEQUENCE [LARGE SCALE GENOMIC DNA]</scope>
    <source>
        <strain evidence="2 3">NBRC 107932</strain>
    </source>
</reference>
<sequence>MAVLERGELADFGRFHGTHPITLPGMPAPHGFDYQERGDGSVVILHHGRPATTLRGGRAAEFLAEVETDPQGVMARWTGNYRRGNERMGKNHPRNR</sequence>